<dbReference type="Pfam" id="PF13450">
    <property type="entry name" value="NAD_binding_8"/>
    <property type="match status" value="1"/>
</dbReference>
<dbReference type="PRINTS" id="PR00411">
    <property type="entry name" value="PNDRDTASEI"/>
</dbReference>
<reference evidence="2 3" key="1">
    <citation type="submission" date="2019-08" db="EMBL/GenBank/DDBJ databases">
        <title>Massilia golmudensis sp. nov., isolated from sand in the Qinghai-Tibetan Plateau.</title>
        <authorList>
            <person name="Zhang B."/>
        </authorList>
    </citation>
    <scope>NUCLEOTIDE SEQUENCE [LARGE SCALE GENOMIC DNA]</scope>
    <source>
        <strain evidence="2 3">GEM5</strain>
    </source>
</reference>
<dbReference type="GO" id="GO:0004497">
    <property type="term" value="F:monooxygenase activity"/>
    <property type="evidence" value="ECO:0007669"/>
    <property type="project" value="TreeGrafter"/>
</dbReference>
<accession>A0A5C7G2C7</accession>
<dbReference type="RefSeq" id="WP_147935943.1">
    <property type="nucleotide sequence ID" value="NZ_VPFD01000018.1"/>
</dbReference>
<dbReference type="GO" id="GO:0050660">
    <property type="term" value="F:flavin adenine dinucleotide binding"/>
    <property type="evidence" value="ECO:0007669"/>
    <property type="project" value="TreeGrafter"/>
</dbReference>
<dbReference type="PRINTS" id="PR00368">
    <property type="entry name" value="FADPNR"/>
</dbReference>
<keyword evidence="1" id="KW-0560">Oxidoreductase</keyword>
<sequence>MDNILNNSLPVAVLGAGPVGLAAAAHLVARGFTPLILEAGAQVASNLASYRQVRLFSPWQYNVDKAAHQLLVAAGWQVPDPEALPTAGEILDGYLLPLAALPAIAANLRLSHRVAAITRAGFDKVKTRGRESAPFVIRAATPEGEREYLASAVIDATGTWSQPNPLGANGLPAQGEVALRDRIAYGMPDVLGAERQRYAGRRVLVVGAGHSAAGSLLALATLAEEVPGTHLVWAIRGRQSAKLFGGGDANGLPARGQLGMRLKALQQSGRLELHQDFRIQSLLETAGGITVRGEAGAIDIGGIDEIVAATGARPNLDITRELRVRHDPWLESTDLLAPLIDPNEHSCGTVRPHGHRELAHPEQGYYAVGAKSYGRAPNFLMATGYEQVRSVVAALAGDLLAADDVQLELPETGVCSTSQVYDSEPAASICCGGPAREPSAGCCLADAQAKAAEKPGCGCAAQPASSSAVRTECCA</sequence>
<dbReference type="InterPro" id="IPR050982">
    <property type="entry name" value="Auxin_biosynth/cation_transpt"/>
</dbReference>
<dbReference type="InterPro" id="IPR036188">
    <property type="entry name" value="FAD/NAD-bd_sf"/>
</dbReference>
<dbReference type="PANTHER" id="PTHR43539">
    <property type="entry name" value="FLAVIN-BINDING MONOOXYGENASE-LIKE PROTEIN (AFU_ORTHOLOGUE AFUA_4G09220)"/>
    <property type="match status" value="1"/>
</dbReference>
<dbReference type="Proteomes" id="UP000321413">
    <property type="component" value="Unassembled WGS sequence"/>
</dbReference>
<evidence type="ECO:0000256" key="1">
    <source>
        <dbReference type="ARBA" id="ARBA00023002"/>
    </source>
</evidence>
<keyword evidence="3" id="KW-1185">Reference proteome</keyword>
<dbReference type="PANTHER" id="PTHR43539:SF78">
    <property type="entry name" value="FLAVIN-CONTAINING MONOOXYGENASE"/>
    <property type="match status" value="1"/>
</dbReference>
<dbReference type="Gene3D" id="3.50.50.60">
    <property type="entry name" value="FAD/NAD(P)-binding domain"/>
    <property type="match status" value="1"/>
</dbReference>
<organism evidence="2 3">
    <name type="scientific">Massilia arenae</name>
    <dbReference type="NCBI Taxonomy" id="2603288"/>
    <lineage>
        <taxon>Bacteria</taxon>
        <taxon>Pseudomonadati</taxon>
        <taxon>Pseudomonadota</taxon>
        <taxon>Betaproteobacteria</taxon>
        <taxon>Burkholderiales</taxon>
        <taxon>Oxalobacteraceae</taxon>
        <taxon>Telluria group</taxon>
        <taxon>Massilia</taxon>
    </lineage>
</organism>
<comment type="caution">
    <text evidence="2">The sequence shown here is derived from an EMBL/GenBank/DDBJ whole genome shotgun (WGS) entry which is preliminary data.</text>
</comment>
<name>A0A5C7G2C7_9BURK</name>
<evidence type="ECO:0000313" key="2">
    <source>
        <dbReference type="EMBL" id="TXF98402.1"/>
    </source>
</evidence>
<dbReference type="AlphaFoldDB" id="A0A5C7G2C7"/>
<gene>
    <name evidence="2" type="ORF">FVD38_17190</name>
</gene>
<dbReference type="SUPFAM" id="SSF51905">
    <property type="entry name" value="FAD/NAD(P)-binding domain"/>
    <property type="match status" value="1"/>
</dbReference>
<proteinExistence type="predicted"/>
<evidence type="ECO:0000313" key="3">
    <source>
        <dbReference type="Proteomes" id="UP000321413"/>
    </source>
</evidence>
<dbReference type="EMBL" id="VPFD01000018">
    <property type="protein sequence ID" value="TXF98402.1"/>
    <property type="molecule type" value="Genomic_DNA"/>
</dbReference>
<protein>
    <submittedName>
        <fullName evidence="2">Flavoprotein</fullName>
    </submittedName>
</protein>